<comment type="similarity">
    <text evidence="2">Belongs to the chromate ion transporter (CHR) (TC 2.A.51) family.</text>
</comment>
<feature type="transmembrane region" description="Helical" evidence="7">
    <location>
        <begin position="111"/>
        <end position="132"/>
    </location>
</feature>
<dbReference type="InterPro" id="IPR052518">
    <property type="entry name" value="CHR_Transporter"/>
</dbReference>
<dbReference type="GO" id="GO:0015109">
    <property type="term" value="F:chromate transmembrane transporter activity"/>
    <property type="evidence" value="ECO:0007669"/>
    <property type="project" value="InterPro"/>
</dbReference>
<evidence type="ECO:0000256" key="4">
    <source>
        <dbReference type="ARBA" id="ARBA00022692"/>
    </source>
</evidence>
<gene>
    <name evidence="8" type="ORF">DCC39_11110</name>
</gene>
<keyword evidence="5 7" id="KW-1133">Transmembrane helix</keyword>
<keyword evidence="3" id="KW-1003">Cell membrane</keyword>
<proteinExistence type="inferred from homology"/>
<evidence type="ECO:0000256" key="7">
    <source>
        <dbReference type="SAM" id="Phobius"/>
    </source>
</evidence>
<evidence type="ECO:0000313" key="8">
    <source>
        <dbReference type="EMBL" id="PWA10378.1"/>
    </source>
</evidence>
<dbReference type="Pfam" id="PF02417">
    <property type="entry name" value="Chromate_transp"/>
    <property type="match status" value="1"/>
</dbReference>
<dbReference type="PANTHER" id="PTHR43663">
    <property type="entry name" value="CHROMATE TRANSPORT PROTEIN-RELATED"/>
    <property type="match status" value="1"/>
</dbReference>
<evidence type="ECO:0000256" key="6">
    <source>
        <dbReference type="ARBA" id="ARBA00023136"/>
    </source>
</evidence>
<dbReference type="AlphaFoldDB" id="A0A2U1K029"/>
<feature type="transmembrane region" description="Helical" evidence="7">
    <location>
        <begin position="78"/>
        <end position="105"/>
    </location>
</feature>
<dbReference type="GO" id="GO:0005886">
    <property type="term" value="C:plasma membrane"/>
    <property type="evidence" value="ECO:0007669"/>
    <property type="project" value="UniProtKB-SubCell"/>
</dbReference>
<dbReference type="InterPro" id="IPR003370">
    <property type="entry name" value="Chromate_transpt"/>
</dbReference>
<evidence type="ECO:0000256" key="2">
    <source>
        <dbReference type="ARBA" id="ARBA00005262"/>
    </source>
</evidence>
<evidence type="ECO:0000256" key="3">
    <source>
        <dbReference type="ARBA" id="ARBA00022475"/>
    </source>
</evidence>
<evidence type="ECO:0000313" key="9">
    <source>
        <dbReference type="Proteomes" id="UP000245998"/>
    </source>
</evidence>
<dbReference type="OrthoDB" id="9027281at2"/>
<keyword evidence="9" id="KW-1185">Reference proteome</keyword>
<reference evidence="8 9" key="1">
    <citation type="submission" date="2018-04" db="EMBL/GenBank/DDBJ databases">
        <title>Camelliibacillus theae gen. nov., sp. nov., isolated from Pu'er tea.</title>
        <authorList>
            <person name="Niu L."/>
        </authorList>
    </citation>
    <scope>NUCLEOTIDE SEQUENCE [LARGE SCALE GENOMIC DNA]</scope>
    <source>
        <strain evidence="8 9">T8</strain>
    </source>
</reference>
<comment type="subcellular location">
    <subcellularLocation>
        <location evidence="1">Cell membrane</location>
        <topology evidence="1">Multi-pass membrane protein</topology>
    </subcellularLocation>
</comment>
<sequence length="195" mass="21622">MEMKLKTLYKLFFTFLKVSPITFGGGYAMLPLIEREVVKRRKWLNEHEVVDILTVAQTAPGAVAINSAIFIGYRVAGLLGSIVALFGIMLPNLLIVIIAIFMYFAFRDNPIIEAVFNGLASAVIALIVYAAYMIGRTAISDLTTIVIALISFIILIFLNVNPVLLILGGGFVGLIFSKLKVTRKEKRKNRRRNVS</sequence>
<organism evidence="8 9">
    <name type="scientific">Pueribacillus theae</name>
    <dbReference type="NCBI Taxonomy" id="2171751"/>
    <lineage>
        <taxon>Bacteria</taxon>
        <taxon>Bacillati</taxon>
        <taxon>Bacillota</taxon>
        <taxon>Bacilli</taxon>
        <taxon>Bacillales</taxon>
        <taxon>Bacillaceae</taxon>
        <taxon>Pueribacillus</taxon>
    </lineage>
</organism>
<keyword evidence="6 7" id="KW-0472">Membrane</keyword>
<accession>A0A2U1K029</accession>
<dbReference type="RefSeq" id="WP_116554977.1">
    <property type="nucleotide sequence ID" value="NZ_QCZG01000022.1"/>
</dbReference>
<feature type="transmembrane region" description="Helical" evidence="7">
    <location>
        <begin position="12"/>
        <end position="32"/>
    </location>
</feature>
<keyword evidence="4 7" id="KW-0812">Transmembrane</keyword>
<dbReference type="Proteomes" id="UP000245998">
    <property type="component" value="Unassembled WGS sequence"/>
</dbReference>
<dbReference type="PANTHER" id="PTHR43663:SF1">
    <property type="entry name" value="CHROMATE TRANSPORTER"/>
    <property type="match status" value="1"/>
</dbReference>
<name>A0A2U1K029_9BACI</name>
<comment type="caution">
    <text evidence="8">The sequence shown here is derived from an EMBL/GenBank/DDBJ whole genome shotgun (WGS) entry which is preliminary data.</text>
</comment>
<feature type="transmembrane region" description="Helical" evidence="7">
    <location>
        <begin position="139"/>
        <end position="158"/>
    </location>
</feature>
<dbReference type="EMBL" id="QCZG01000022">
    <property type="protein sequence ID" value="PWA10378.1"/>
    <property type="molecule type" value="Genomic_DNA"/>
</dbReference>
<protein>
    <submittedName>
        <fullName evidence="8">Chromate transporter</fullName>
    </submittedName>
</protein>
<evidence type="ECO:0000256" key="5">
    <source>
        <dbReference type="ARBA" id="ARBA00022989"/>
    </source>
</evidence>
<evidence type="ECO:0000256" key="1">
    <source>
        <dbReference type="ARBA" id="ARBA00004651"/>
    </source>
</evidence>